<dbReference type="Proteomes" id="UP001596241">
    <property type="component" value="Unassembled WGS sequence"/>
</dbReference>
<dbReference type="PROSITE" id="PS51186">
    <property type="entry name" value="GNAT"/>
    <property type="match status" value="1"/>
</dbReference>
<dbReference type="InterPro" id="IPR016181">
    <property type="entry name" value="Acyl_CoA_acyltransferase"/>
</dbReference>
<dbReference type="SUPFAM" id="SSF55729">
    <property type="entry name" value="Acyl-CoA N-acyltransferases (Nat)"/>
    <property type="match status" value="1"/>
</dbReference>
<dbReference type="CDD" id="cd04301">
    <property type="entry name" value="NAT_SF"/>
    <property type="match status" value="1"/>
</dbReference>
<evidence type="ECO:0000313" key="5">
    <source>
        <dbReference type="Proteomes" id="UP001596241"/>
    </source>
</evidence>
<dbReference type="RefSeq" id="WP_345076518.1">
    <property type="nucleotide sequence ID" value="NZ_BAAAWG010000001.1"/>
</dbReference>
<keyword evidence="5" id="KW-1185">Reference proteome</keyword>
<dbReference type="InterPro" id="IPR000182">
    <property type="entry name" value="GNAT_dom"/>
</dbReference>
<dbReference type="Pfam" id="PF00583">
    <property type="entry name" value="Acetyltransf_1"/>
    <property type="match status" value="1"/>
</dbReference>
<evidence type="ECO:0000256" key="1">
    <source>
        <dbReference type="ARBA" id="ARBA00022679"/>
    </source>
</evidence>
<proteinExistence type="predicted"/>
<protein>
    <submittedName>
        <fullName evidence="4">GNAT family N-acetyltransferase</fullName>
    </submittedName>
</protein>
<keyword evidence="1" id="KW-0808">Transferase</keyword>
<gene>
    <name evidence="4" type="ORF">ACFP3M_26885</name>
</gene>
<dbReference type="EMBL" id="JBHSPW010000014">
    <property type="protein sequence ID" value="MFC5896427.1"/>
    <property type="molecule type" value="Genomic_DNA"/>
</dbReference>
<evidence type="ECO:0000313" key="4">
    <source>
        <dbReference type="EMBL" id="MFC5896427.1"/>
    </source>
</evidence>
<evidence type="ECO:0000256" key="2">
    <source>
        <dbReference type="ARBA" id="ARBA00023315"/>
    </source>
</evidence>
<dbReference type="Gene3D" id="3.40.630.30">
    <property type="match status" value="1"/>
</dbReference>
<name>A0ABW1FR47_9ACTN</name>
<keyword evidence="2" id="KW-0012">Acyltransferase</keyword>
<feature type="domain" description="N-acetyltransferase" evidence="3">
    <location>
        <begin position="144"/>
        <end position="285"/>
    </location>
</feature>
<comment type="caution">
    <text evidence="4">The sequence shown here is derived from an EMBL/GenBank/DDBJ whole genome shotgun (WGS) entry which is preliminary data.</text>
</comment>
<accession>A0ABW1FR47</accession>
<organism evidence="4 5">
    <name type="scientific">Streptomyces ramulosus</name>
    <dbReference type="NCBI Taxonomy" id="47762"/>
    <lineage>
        <taxon>Bacteria</taxon>
        <taxon>Bacillati</taxon>
        <taxon>Actinomycetota</taxon>
        <taxon>Actinomycetes</taxon>
        <taxon>Kitasatosporales</taxon>
        <taxon>Streptomycetaceae</taxon>
        <taxon>Streptomyces</taxon>
    </lineage>
</organism>
<dbReference type="PANTHER" id="PTHR43877">
    <property type="entry name" value="AMINOALKYLPHOSPHONATE N-ACETYLTRANSFERASE-RELATED-RELATED"/>
    <property type="match status" value="1"/>
</dbReference>
<dbReference type="InterPro" id="IPR050832">
    <property type="entry name" value="Bact_Acetyltransf"/>
</dbReference>
<evidence type="ECO:0000259" key="3">
    <source>
        <dbReference type="PROSITE" id="PS51186"/>
    </source>
</evidence>
<reference evidence="5" key="1">
    <citation type="journal article" date="2019" name="Int. J. Syst. Evol. Microbiol.">
        <title>The Global Catalogue of Microorganisms (GCM) 10K type strain sequencing project: providing services to taxonomists for standard genome sequencing and annotation.</title>
        <authorList>
            <consortium name="The Broad Institute Genomics Platform"/>
            <consortium name="The Broad Institute Genome Sequencing Center for Infectious Disease"/>
            <person name="Wu L."/>
            <person name="Ma J."/>
        </authorList>
    </citation>
    <scope>NUCLEOTIDE SEQUENCE [LARGE SCALE GENOMIC DNA]</scope>
    <source>
        <strain evidence="5">CGMCC 1.15809</strain>
    </source>
</reference>
<sequence length="291" mass="30678">MTWTTTADPDAFEAAAGPFLRARPVAHTMLLSVAATVRATGADAYGDHPPHYGWWQENDETAAFLWTPPRPVLLATMPERAASALADTLTAEGRRVPGVGGDHAAVDAFAATWLRHHGGTARTGERSRLHRLGTLVPPHPGPPGAARPATTADRALVLEWFAAFAADAGVAPPRDARTVDDRIAHGRVLLWEDAGRPVAMAAHTGAEDGITRVAPVYTPPELRGRGYAGAVTAALSQAARATGAHEILLYTDLANPTANALYRRLGYEPVQDRLVVEFSEADAAGAGTATE</sequence>